<keyword evidence="2" id="KW-1185">Reference proteome</keyword>
<dbReference type="AlphaFoldDB" id="F5Y784"/>
<dbReference type="EMBL" id="CP001841">
    <property type="protein sequence ID" value="AEF81452.1"/>
    <property type="molecule type" value="Genomic_DNA"/>
</dbReference>
<evidence type="ECO:0000313" key="1">
    <source>
        <dbReference type="EMBL" id="AEF81452.1"/>
    </source>
</evidence>
<name>F5Y784_LEAAZ</name>
<dbReference type="Proteomes" id="UP000009222">
    <property type="component" value="Chromosome"/>
</dbReference>
<gene>
    <name evidence="1" type="ordered locus">TREAZ_1110</name>
</gene>
<dbReference type="RefSeq" id="WP_015710880.1">
    <property type="nucleotide sequence ID" value="NC_015577.1"/>
</dbReference>
<sequence>MAPNEHNNIASQPVGRESPALCFVRVLGSPFLRGPGIKCIVSIFTNFFLLQYRAAFFKGRYPVARADHPLDEKIPFTPRKVNIYLDFVAFWVRVIGFLLRHYGRQGLEPAKELIESIGKLYKKAAGVYGVCFSTTNRPFYLARPRFVIIHATDPHLMCIPSLHVMVVIHTYTLFRELIRRLGGEAQFAPQIEEMRKGALDITEAVLYVKQHSVNCIPAAMYAMTCFDSALFTPEEARGFCAELFLNAPSITKTDGDAIRAHILSLYQRFIAEGEKSEKWETPLLDFLFSLPKAK</sequence>
<proteinExistence type="predicted"/>
<dbReference type="InParanoid" id="F5Y784"/>
<accession>F5Y784</accession>
<protein>
    <submittedName>
        <fullName evidence="1">Uncharacterized protein</fullName>
    </submittedName>
</protein>
<dbReference type="eggNOG" id="ENOG5033ZN2">
    <property type="taxonomic scope" value="Bacteria"/>
</dbReference>
<evidence type="ECO:0000313" key="2">
    <source>
        <dbReference type="Proteomes" id="UP000009222"/>
    </source>
</evidence>
<dbReference type="STRING" id="545695.TREAZ_1110"/>
<organism evidence="1 2">
    <name type="scientific">Leadbettera azotonutricia (strain ATCC BAA-888 / DSM 13862 / ZAS-9)</name>
    <name type="common">Treponema azotonutricium</name>
    <dbReference type="NCBI Taxonomy" id="545695"/>
    <lineage>
        <taxon>Bacteria</taxon>
        <taxon>Pseudomonadati</taxon>
        <taxon>Spirochaetota</taxon>
        <taxon>Spirochaetia</taxon>
        <taxon>Spirochaetales</taxon>
        <taxon>Breznakiellaceae</taxon>
        <taxon>Leadbettera</taxon>
    </lineage>
</organism>
<dbReference type="OrthoDB" id="358955at2"/>
<reference evidence="2" key="1">
    <citation type="submission" date="2009-12" db="EMBL/GenBank/DDBJ databases">
        <title>Complete sequence of Treponema azotonutricium strain ZAS-9.</title>
        <authorList>
            <person name="Tetu S.G."/>
            <person name="Matson E."/>
            <person name="Ren Q."/>
            <person name="Seshadri R."/>
            <person name="Elbourne L."/>
            <person name="Hassan K.A."/>
            <person name="Durkin A."/>
            <person name="Radune D."/>
            <person name="Mohamoud Y."/>
            <person name="Shay R."/>
            <person name="Jin S."/>
            <person name="Zhang X."/>
            <person name="Lucey K."/>
            <person name="Ballor N.R."/>
            <person name="Ottesen E."/>
            <person name="Rosenthal R."/>
            <person name="Allen A."/>
            <person name="Leadbetter J.R."/>
            <person name="Paulsen I.T."/>
        </authorList>
    </citation>
    <scope>NUCLEOTIDE SEQUENCE [LARGE SCALE GENOMIC DNA]</scope>
    <source>
        <strain evidence="2">ATCC BAA-888 / DSM 13862 / ZAS-9</strain>
    </source>
</reference>
<reference evidence="1 2" key="2">
    <citation type="journal article" date="2011" name="ISME J.">
        <title>RNA-seq reveals cooperative metabolic interactions between two termite-gut spirochete species in co-culture.</title>
        <authorList>
            <person name="Rosenthal A.Z."/>
            <person name="Matson E.G."/>
            <person name="Eldar A."/>
            <person name="Leadbetter J.R."/>
        </authorList>
    </citation>
    <scope>NUCLEOTIDE SEQUENCE [LARGE SCALE GENOMIC DNA]</scope>
    <source>
        <strain evidence="2">ATCC BAA-888 / DSM 13862 / ZAS-9</strain>
    </source>
</reference>
<dbReference type="KEGG" id="taz:TREAZ_1110"/>
<dbReference type="HOGENOM" id="CLU_905961_0_0_12"/>